<dbReference type="InterPro" id="IPR006594">
    <property type="entry name" value="LisH"/>
</dbReference>
<evidence type="ECO:0000259" key="2">
    <source>
        <dbReference type="PROSITE" id="PS50897"/>
    </source>
</evidence>
<dbReference type="AlphaFoldDB" id="A0A9P8PCN5"/>
<dbReference type="PANTHER" id="PTHR12864">
    <property type="entry name" value="RAN BINDING PROTEIN 9-RELATED"/>
    <property type="match status" value="1"/>
</dbReference>
<dbReference type="PROSITE" id="PS50188">
    <property type="entry name" value="B302_SPRY"/>
    <property type="match status" value="1"/>
</dbReference>
<dbReference type="InterPro" id="IPR024964">
    <property type="entry name" value="CTLH/CRA"/>
</dbReference>
<comment type="caution">
    <text evidence="3">The sequence shown here is derived from an EMBL/GenBank/DDBJ whole genome shotgun (WGS) entry which is preliminary data.</text>
</comment>
<dbReference type="InterPro" id="IPR050618">
    <property type="entry name" value="Ubq-SigPath_Reg"/>
</dbReference>
<dbReference type="GeneID" id="70234541"/>
<feature type="domain" description="CTLH" evidence="2">
    <location>
        <begin position="411"/>
        <end position="463"/>
    </location>
</feature>
<dbReference type="InterPro" id="IPR003877">
    <property type="entry name" value="SPRY_dom"/>
</dbReference>
<dbReference type="Gene3D" id="2.60.120.920">
    <property type="match status" value="1"/>
</dbReference>
<dbReference type="PROSITE" id="PS50896">
    <property type="entry name" value="LISH"/>
    <property type="match status" value="1"/>
</dbReference>
<evidence type="ECO:0000259" key="1">
    <source>
        <dbReference type="PROSITE" id="PS50188"/>
    </source>
</evidence>
<reference evidence="3" key="1">
    <citation type="journal article" date="2021" name="Open Biol.">
        <title>Shared evolutionary footprints suggest mitochondrial oxidative damage underlies multiple complex I losses in fungi.</title>
        <authorList>
            <person name="Schikora-Tamarit M.A."/>
            <person name="Marcet-Houben M."/>
            <person name="Nosek J."/>
            <person name="Gabaldon T."/>
        </authorList>
    </citation>
    <scope>NUCLEOTIDE SEQUENCE</scope>
    <source>
        <strain evidence="3">CBS6075</strain>
    </source>
</reference>
<feature type="domain" description="B30.2/SPRY" evidence="1">
    <location>
        <begin position="127"/>
        <end position="320"/>
    </location>
</feature>
<dbReference type="InterPro" id="IPR001870">
    <property type="entry name" value="B30.2/SPRY"/>
</dbReference>
<protein>
    <submittedName>
        <fullName evidence="3">Uncharacterized protein</fullName>
    </submittedName>
</protein>
<dbReference type="RefSeq" id="XP_046063233.1">
    <property type="nucleotide sequence ID" value="XM_046203458.1"/>
</dbReference>
<dbReference type="SMART" id="SM00449">
    <property type="entry name" value="SPRY"/>
    <property type="match status" value="1"/>
</dbReference>
<dbReference type="EMBL" id="JAEUBE010000158">
    <property type="protein sequence ID" value="KAH3668819.1"/>
    <property type="molecule type" value="Genomic_DNA"/>
</dbReference>
<accession>A0A9P8PCN5</accession>
<dbReference type="Proteomes" id="UP000769157">
    <property type="component" value="Unassembled WGS sequence"/>
</dbReference>
<sequence length="564" mass="63145">MSSFPSYLLKLTYGYELQRRGDRLKSYEQPKSKQDIRDTMVTRLSTNGILGSSPALFNQNEEYIDKLVDILKSKGLEKASAMASNELDNDESEAEEFGGNVDDSMTQTSEGLNFNSEDSSNVFSASTHLPSRWITPKDCQFELSLDGLEISTKNPAKPVTSSSSSITVNLPNHSQTGVFSTKANHIVPESIGIYYYEVEIVFGLSSGADVTVGFMDGDHPEEIISSLRGHDENTWGYKGKDAKLIHFEDGRTNFKSSCKFGNKDVVGCGVNFINDSIFITKNGAFLGEAFQLPSHINKVIPAISLGAWNSVSTNFGLSKPFRFNIDNYVESFKLDFKKKVLESGSPWFALNEHSSDPDNTTDTKTFIDRMIKKYFDHNGYGNALKAFNRELKEEGSTEPEGSVRHENGIKKHIRTLIKANRVDDAIDTINSNFPSLLQDNQSVLFKLECLKLISVIGDKNESDFLKYAQNMRSRYPSEPYHKTLDEISALLAYNDPKQTALYKTFTDFERDRVIFNLSELISAESGLPTKSNFAAMIEKAQSLESECSNKEMRLVNILSDFVDI</sequence>
<dbReference type="SUPFAM" id="SSF49899">
    <property type="entry name" value="Concanavalin A-like lectins/glucanases"/>
    <property type="match status" value="1"/>
</dbReference>
<evidence type="ECO:0000313" key="3">
    <source>
        <dbReference type="EMBL" id="KAH3668819.1"/>
    </source>
</evidence>
<proteinExistence type="predicted"/>
<dbReference type="CDD" id="cd12885">
    <property type="entry name" value="SPRY_RanBP_like"/>
    <property type="match status" value="1"/>
</dbReference>
<dbReference type="PROSITE" id="PS50897">
    <property type="entry name" value="CTLH"/>
    <property type="match status" value="1"/>
</dbReference>
<evidence type="ECO:0000313" key="4">
    <source>
        <dbReference type="Proteomes" id="UP000769157"/>
    </source>
</evidence>
<dbReference type="InterPro" id="IPR043136">
    <property type="entry name" value="B30.2/SPRY_sf"/>
</dbReference>
<dbReference type="InterPro" id="IPR013320">
    <property type="entry name" value="ConA-like_dom_sf"/>
</dbReference>
<dbReference type="InterPro" id="IPR044736">
    <property type="entry name" value="Gid1/RanBPM/SPLA_SPRY"/>
</dbReference>
<dbReference type="Pfam" id="PF00622">
    <property type="entry name" value="SPRY"/>
    <property type="match status" value="1"/>
</dbReference>
<gene>
    <name evidence="3" type="ORF">OGAPHI_002574</name>
</gene>
<dbReference type="OrthoDB" id="25503at2759"/>
<dbReference type="SMART" id="SM00668">
    <property type="entry name" value="CTLH"/>
    <property type="match status" value="1"/>
</dbReference>
<keyword evidence="4" id="KW-1185">Reference proteome</keyword>
<organism evidence="3 4">
    <name type="scientific">Ogataea philodendri</name>
    <dbReference type="NCBI Taxonomy" id="1378263"/>
    <lineage>
        <taxon>Eukaryota</taxon>
        <taxon>Fungi</taxon>
        <taxon>Dikarya</taxon>
        <taxon>Ascomycota</taxon>
        <taxon>Saccharomycotina</taxon>
        <taxon>Pichiomycetes</taxon>
        <taxon>Pichiales</taxon>
        <taxon>Pichiaceae</taxon>
        <taxon>Ogataea</taxon>
    </lineage>
</organism>
<name>A0A9P8PCN5_9ASCO</name>
<dbReference type="Pfam" id="PF10607">
    <property type="entry name" value="CTLH"/>
    <property type="match status" value="1"/>
</dbReference>
<reference evidence="3" key="2">
    <citation type="submission" date="2021-01" db="EMBL/GenBank/DDBJ databases">
        <authorList>
            <person name="Schikora-Tamarit M.A."/>
        </authorList>
    </citation>
    <scope>NUCLEOTIDE SEQUENCE</scope>
    <source>
        <strain evidence="3">CBS6075</strain>
    </source>
</reference>
<dbReference type="InterPro" id="IPR006595">
    <property type="entry name" value="CTLH_C"/>
</dbReference>